<evidence type="ECO:0000313" key="2">
    <source>
        <dbReference type="Proteomes" id="UP000313359"/>
    </source>
</evidence>
<dbReference type="AlphaFoldDB" id="A0A5C2SH71"/>
<proteinExistence type="predicted"/>
<reference evidence="1" key="1">
    <citation type="journal article" date="2018" name="Genome Biol. Evol.">
        <title>Genomics and development of Lentinus tigrinus, a white-rot wood-decaying mushroom with dimorphic fruiting bodies.</title>
        <authorList>
            <person name="Wu B."/>
            <person name="Xu Z."/>
            <person name="Knudson A."/>
            <person name="Carlson A."/>
            <person name="Chen N."/>
            <person name="Kovaka S."/>
            <person name="LaButti K."/>
            <person name="Lipzen A."/>
            <person name="Pennachio C."/>
            <person name="Riley R."/>
            <person name="Schakwitz W."/>
            <person name="Umezawa K."/>
            <person name="Ohm R.A."/>
            <person name="Grigoriev I.V."/>
            <person name="Nagy L.G."/>
            <person name="Gibbons J."/>
            <person name="Hibbett D."/>
        </authorList>
    </citation>
    <scope>NUCLEOTIDE SEQUENCE [LARGE SCALE GENOMIC DNA]</scope>
    <source>
        <strain evidence="1">ALCF2SS1-6</strain>
    </source>
</reference>
<dbReference type="OrthoDB" id="2752928at2759"/>
<evidence type="ECO:0008006" key="3">
    <source>
        <dbReference type="Google" id="ProtNLM"/>
    </source>
</evidence>
<sequence>MEVLSPRLPPELTDKVIAHVGDPGTLFSCCLVCTDWLPASRHHLFGHIRIENRRTYDLLVSRVLHSDQPLPRLSSVFELTLGPFEPFLKSMEDDLKIGLFVQEFAGYLPRLTRLTVNNTTGRGSPPHPSAFAAFSRFPSLRELTLRSCHFHSSSALRRALAALPSLITLDLCEVTWPQPRVQPPFLLQGDHRGPIRMALSSLRLAWELCPKLHGRCAQHFLTWLSATPTPSSLRELVLNRSGSSPAIAHGYMHVLGPALPRFVRFVSTLRMYALVSGNIGLQRPIRAVLKRISIILVIESYRASDEWARLPAILHALPVPAQLESIVIDVFGPLLDHRIHEGMDVLDSLLEGDTFKEVKSLILTLHYKDPRNPPPEASSLEEAKATVRGKLPRLLLHPVVKLDFTASYDYSEFAT</sequence>
<dbReference type="EMBL" id="ML122265">
    <property type="protein sequence ID" value="RPD60676.1"/>
    <property type="molecule type" value="Genomic_DNA"/>
</dbReference>
<accession>A0A5C2SH71</accession>
<dbReference type="Proteomes" id="UP000313359">
    <property type="component" value="Unassembled WGS sequence"/>
</dbReference>
<organism evidence="1 2">
    <name type="scientific">Lentinus tigrinus ALCF2SS1-6</name>
    <dbReference type="NCBI Taxonomy" id="1328759"/>
    <lineage>
        <taxon>Eukaryota</taxon>
        <taxon>Fungi</taxon>
        <taxon>Dikarya</taxon>
        <taxon>Basidiomycota</taxon>
        <taxon>Agaricomycotina</taxon>
        <taxon>Agaricomycetes</taxon>
        <taxon>Polyporales</taxon>
        <taxon>Polyporaceae</taxon>
        <taxon>Lentinus</taxon>
    </lineage>
</organism>
<name>A0A5C2SH71_9APHY</name>
<dbReference type="InterPro" id="IPR032675">
    <property type="entry name" value="LRR_dom_sf"/>
</dbReference>
<keyword evidence="2" id="KW-1185">Reference proteome</keyword>
<gene>
    <name evidence="1" type="ORF">L227DRAFT_94648</name>
</gene>
<evidence type="ECO:0000313" key="1">
    <source>
        <dbReference type="EMBL" id="RPD60676.1"/>
    </source>
</evidence>
<dbReference type="SUPFAM" id="SSF52047">
    <property type="entry name" value="RNI-like"/>
    <property type="match status" value="1"/>
</dbReference>
<dbReference type="Gene3D" id="3.80.10.10">
    <property type="entry name" value="Ribonuclease Inhibitor"/>
    <property type="match status" value="1"/>
</dbReference>
<protein>
    <recommendedName>
        <fullName evidence="3">F-box domain-containing protein</fullName>
    </recommendedName>
</protein>